<name>A0ABT9ZBP8_9BACI</name>
<dbReference type="Pfam" id="PF05036">
    <property type="entry name" value="SPOR"/>
    <property type="match status" value="1"/>
</dbReference>
<feature type="domain" description="SPOR" evidence="1">
    <location>
        <begin position="1"/>
        <end position="42"/>
    </location>
</feature>
<keyword evidence="3" id="KW-1185">Reference proteome</keyword>
<keyword evidence="2" id="KW-0131">Cell cycle</keyword>
<proteinExistence type="predicted"/>
<evidence type="ECO:0000313" key="3">
    <source>
        <dbReference type="Proteomes" id="UP001234495"/>
    </source>
</evidence>
<protein>
    <submittedName>
        <fullName evidence="2">Cell division protein FtsN</fullName>
    </submittedName>
</protein>
<organism evidence="2 3">
    <name type="scientific">Metabacillus malikii</name>
    <dbReference type="NCBI Taxonomy" id="1504265"/>
    <lineage>
        <taxon>Bacteria</taxon>
        <taxon>Bacillati</taxon>
        <taxon>Bacillota</taxon>
        <taxon>Bacilli</taxon>
        <taxon>Bacillales</taxon>
        <taxon>Bacillaceae</taxon>
        <taxon>Metabacillus</taxon>
    </lineage>
</organism>
<gene>
    <name evidence="2" type="ORF">J2S19_000590</name>
</gene>
<reference evidence="2 3" key="1">
    <citation type="submission" date="2023-07" db="EMBL/GenBank/DDBJ databases">
        <title>Genomic Encyclopedia of Type Strains, Phase IV (KMG-IV): sequencing the most valuable type-strain genomes for metagenomic binning, comparative biology and taxonomic classification.</title>
        <authorList>
            <person name="Goeker M."/>
        </authorList>
    </citation>
    <scope>NUCLEOTIDE SEQUENCE [LARGE SCALE GENOMIC DNA]</scope>
    <source>
        <strain evidence="2 3">DSM 29005</strain>
    </source>
</reference>
<sequence>MTINGTKWYRVQAGAFTNSENAEQRLKQVQDLGIADAFVLTE</sequence>
<dbReference type="GO" id="GO:0051301">
    <property type="term" value="P:cell division"/>
    <property type="evidence" value="ECO:0007669"/>
    <property type="project" value="UniProtKB-KW"/>
</dbReference>
<evidence type="ECO:0000259" key="1">
    <source>
        <dbReference type="PROSITE" id="PS51724"/>
    </source>
</evidence>
<dbReference type="EMBL" id="JAUSUD010000002">
    <property type="protein sequence ID" value="MDQ0229339.1"/>
    <property type="molecule type" value="Genomic_DNA"/>
</dbReference>
<keyword evidence="2" id="KW-0132">Cell division</keyword>
<dbReference type="Proteomes" id="UP001234495">
    <property type="component" value="Unassembled WGS sequence"/>
</dbReference>
<comment type="caution">
    <text evidence="2">The sequence shown here is derived from an EMBL/GenBank/DDBJ whole genome shotgun (WGS) entry which is preliminary data.</text>
</comment>
<dbReference type="PROSITE" id="PS51724">
    <property type="entry name" value="SPOR"/>
    <property type="match status" value="1"/>
</dbReference>
<evidence type="ECO:0000313" key="2">
    <source>
        <dbReference type="EMBL" id="MDQ0229339.1"/>
    </source>
</evidence>
<dbReference type="SUPFAM" id="SSF110997">
    <property type="entry name" value="Sporulation related repeat"/>
    <property type="match status" value="1"/>
</dbReference>
<accession>A0ABT9ZBP8</accession>
<dbReference type="InterPro" id="IPR007730">
    <property type="entry name" value="SPOR-like_dom"/>
</dbReference>
<dbReference type="InterPro" id="IPR036680">
    <property type="entry name" value="SPOR-like_sf"/>
</dbReference>
<dbReference type="Gene3D" id="3.30.70.1070">
    <property type="entry name" value="Sporulation related repeat"/>
    <property type="match status" value="1"/>
</dbReference>